<evidence type="ECO:0000313" key="1">
    <source>
        <dbReference type="EMBL" id="SMF99107.1"/>
    </source>
</evidence>
<dbReference type="EMBL" id="FXAN01000038">
    <property type="protein sequence ID" value="SMF99107.1"/>
    <property type="molecule type" value="Genomic_DNA"/>
</dbReference>
<gene>
    <name evidence="1" type="ORF">BSIN_2325</name>
</gene>
<proteinExistence type="predicted"/>
<protein>
    <submittedName>
        <fullName evidence="1">Uncharacterized protein</fullName>
    </submittedName>
</protein>
<sequence>MAFGDGFRRKEIIVCHGLWLLWWLRLKVHVASFQRPEAATL</sequence>
<reference evidence="1 2" key="1">
    <citation type="submission" date="2017-04" db="EMBL/GenBank/DDBJ databases">
        <authorList>
            <person name="Afonso C.L."/>
            <person name="Miller P.J."/>
            <person name="Scott M.A."/>
            <person name="Spackman E."/>
            <person name="Goraichik I."/>
            <person name="Dimitrov K.M."/>
            <person name="Suarez D.L."/>
            <person name="Swayne D.E."/>
        </authorList>
    </citation>
    <scope>NUCLEOTIDE SEQUENCE [LARGE SCALE GENOMIC DNA]</scope>
    <source>
        <strain evidence="1">LMG 28154</strain>
    </source>
</reference>
<dbReference type="AlphaFoldDB" id="A0A238H1J4"/>
<name>A0A238H1J4_9BURK</name>
<accession>A0A238H1J4</accession>
<evidence type="ECO:0000313" key="2">
    <source>
        <dbReference type="Proteomes" id="UP000198460"/>
    </source>
</evidence>
<dbReference type="Proteomes" id="UP000198460">
    <property type="component" value="Unassembled WGS sequence"/>
</dbReference>
<organism evidence="1 2">
    <name type="scientific">Burkholderia singularis</name>
    <dbReference type="NCBI Taxonomy" id="1503053"/>
    <lineage>
        <taxon>Bacteria</taxon>
        <taxon>Pseudomonadati</taxon>
        <taxon>Pseudomonadota</taxon>
        <taxon>Betaproteobacteria</taxon>
        <taxon>Burkholderiales</taxon>
        <taxon>Burkholderiaceae</taxon>
        <taxon>Burkholderia</taxon>
        <taxon>pseudomallei group</taxon>
    </lineage>
</organism>